<dbReference type="EMBL" id="CP009458">
    <property type="protein sequence ID" value="AIR61872.1"/>
    <property type="molecule type" value="Genomic_DNA"/>
</dbReference>
<feature type="transmembrane region" description="Helical" evidence="1">
    <location>
        <begin position="288"/>
        <end position="305"/>
    </location>
</feature>
<evidence type="ECO:0000313" key="4">
    <source>
        <dbReference type="Proteomes" id="UP000029516"/>
    </source>
</evidence>
<gene>
    <name evidence="3" type="ORF">LH23_14790</name>
</gene>
<feature type="transmembrane region" description="Helical" evidence="1">
    <location>
        <begin position="224"/>
        <end position="245"/>
    </location>
</feature>
<feature type="transmembrane region" description="Helical" evidence="1">
    <location>
        <begin position="129"/>
        <end position="152"/>
    </location>
</feature>
<feature type="transmembrane region" description="Helical" evidence="1">
    <location>
        <begin position="81"/>
        <end position="99"/>
    </location>
</feature>
<dbReference type="PANTHER" id="PTHR23028">
    <property type="entry name" value="ACETYLTRANSFERASE"/>
    <property type="match status" value="1"/>
</dbReference>
<dbReference type="AlphaFoldDB" id="A0AAN0VU88"/>
<feature type="domain" description="Acyltransferase 3" evidence="2">
    <location>
        <begin position="6"/>
        <end position="334"/>
    </location>
</feature>
<feature type="transmembrane region" description="Helical" evidence="1">
    <location>
        <begin position="251"/>
        <end position="268"/>
    </location>
</feature>
<dbReference type="PANTHER" id="PTHR23028:SF131">
    <property type="entry name" value="BLR2367 PROTEIN"/>
    <property type="match status" value="1"/>
</dbReference>
<feature type="transmembrane region" description="Helical" evidence="1">
    <location>
        <begin position="159"/>
        <end position="175"/>
    </location>
</feature>
<name>A0AAN0VU88_9ENTR</name>
<evidence type="ECO:0000256" key="1">
    <source>
        <dbReference type="SAM" id="Phobius"/>
    </source>
</evidence>
<protein>
    <recommendedName>
        <fullName evidence="2">Acyltransferase 3 domain-containing protein</fullName>
    </recommendedName>
</protein>
<keyword evidence="1" id="KW-0472">Membrane</keyword>
<evidence type="ECO:0000313" key="3">
    <source>
        <dbReference type="EMBL" id="AIR61872.1"/>
    </source>
</evidence>
<dbReference type="GO" id="GO:0016020">
    <property type="term" value="C:membrane"/>
    <property type="evidence" value="ECO:0007669"/>
    <property type="project" value="TreeGrafter"/>
</dbReference>
<sequence>MQERFHSIQYLRGIAALMVVFTHLKEDLNGAFGLPDIGSKLFSHGIFGVDLFFIISGFIIHQSTLKREHSKPLTFVIRRAFRIYPVFLFCVLAFISIAPGTPQPVDLVKGLMFIPLNFDAPAPFFGYNFLYPAWTLTYELLFYSIFVIAICFSHTKRGLLASAAILFFVVILQLISNKHVALDFSSQTMYSQGIFKLLASPMLVEFVYGIAISVIITKLKLSKIIYILLSCATFSAFILLFAFDVSSYHGPLNYGIAGVCIVISGLSFERSGLLPKITILDRLGDISYSLYLSHIITFFALKYYILTPLNINPSSSLTYFIIAAGVAIAISNLIFRYIEVTFIRLGKNLTKYL</sequence>
<feature type="transmembrane region" description="Helical" evidence="1">
    <location>
        <begin position="317"/>
        <end position="338"/>
    </location>
</feature>
<dbReference type="Pfam" id="PF01757">
    <property type="entry name" value="Acyl_transf_3"/>
    <property type="match status" value="1"/>
</dbReference>
<accession>A0AAN0VU88</accession>
<dbReference type="KEGG" id="cem:LH23_14790"/>
<feature type="transmembrane region" description="Helical" evidence="1">
    <location>
        <begin position="195"/>
        <end position="217"/>
    </location>
</feature>
<dbReference type="RefSeq" id="WP_039292462.1">
    <property type="nucleotide sequence ID" value="NZ_CP009458.1"/>
</dbReference>
<dbReference type="GO" id="GO:0016747">
    <property type="term" value="F:acyltransferase activity, transferring groups other than amino-acyl groups"/>
    <property type="evidence" value="ECO:0007669"/>
    <property type="project" value="InterPro"/>
</dbReference>
<organism evidence="3 4">
    <name type="scientific">Cedecea neteri</name>
    <dbReference type="NCBI Taxonomy" id="158822"/>
    <lineage>
        <taxon>Bacteria</taxon>
        <taxon>Pseudomonadati</taxon>
        <taxon>Pseudomonadota</taxon>
        <taxon>Gammaproteobacteria</taxon>
        <taxon>Enterobacterales</taxon>
        <taxon>Enterobacteriaceae</taxon>
        <taxon>Cedecea</taxon>
    </lineage>
</organism>
<dbReference type="InterPro" id="IPR050879">
    <property type="entry name" value="Acyltransferase_3"/>
</dbReference>
<dbReference type="GO" id="GO:0000271">
    <property type="term" value="P:polysaccharide biosynthetic process"/>
    <property type="evidence" value="ECO:0007669"/>
    <property type="project" value="TreeGrafter"/>
</dbReference>
<feature type="transmembrane region" description="Helical" evidence="1">
    <location>
        <begin position="41"/>
        <end position="60"/>
    </location>
</feature>
<keyword evidence="1" id="KW-0812">Transmembrane</keyword>
<evidence type="ECO:0000259" key="2">
    <source>
        <dbReference type="Pfam" id="PF01757"/>
    </source>
</evidence>
<dbReference type="Proteomes" id="UP000029516">
    <property type="component" value="Chromosome"/>
</dbReference>
<proteinExistence type="predicted"/>
<dbReference type="InterPro" id="IPR002656">
    <property type="entry name" value="Acyl_transf_3_dom"/>
</dbReference>
<keyword evidence="1" id="KW-1133">Transmembrane helix</keyword>
<reference evidence="3 4" key="1">
    <citation type="submission" date="2014-09" db="EMBL/GenBank/DDBJ databases">
        <authorList>
            <person name="Chan K.-G."/>
        </authorList>
    </citation>
    <scope>NUCLEOTIDE SEQUENCE [LARGE SCALE GENOMIC DNA]</scope>
    <source>
        <strain evidence="3 4">M006</strain>
    </source>
</reference>